<dbReference type="EMBL" id="JADJEV010000002">
    <property type="protein sequence ID" value="MBK6972080.1"/>
    <property type="molecule type" value="Genomic_DNA"/>
</dbReference>
<reference evidence="2" key="1">
    <citation type="submission" date="2020-10" db="EMBL/GenBank/DDBJ databases">
        <title>Connecting structure to function with the recovery of over 1000 high-quality activated sludge metagenome-assembled genomes encoding full-length rRNA genes using long-read sequencing.</title>
        <authorList>
            <person name="Singleton C.M."/>
            <person name="Petriglieri F."/>
            <person name="Kristensen J.M."/>
            <person name="Kirkegaard R.H."/>
            <person name="Michaelsen T.Y."/>
            <person name="Andersen M.H."/>
            <person name="Karst S.M."/>
            <person name="Dueholm M.S."/>
            <person name="Nielsen P.H."/>
            <person name="Albertsen M."/>
        </authorList>
    </citation>
    <scope>NUCLEOTIDE SEQUENCE</scope>
    <source>
        <strain evidence="2">Bjer_18-Q3-R1-45_BAT3C.347</strain>
    </source>
</reference>
<evidence type="ECO:0000313" key="3">
    <source>
        <dbReference type="Proteomes" id="UP000807785"/>
    </source>
</evidence>
<name>A0A9D7E366_9PROT</name>
<dbReference type="InterPro" id="IPR017734">
    <property type="entry name" value="T6SS_SciN"/>
</dbReference>
<sequence>MAERSYVARRCVRLLLVLASLSAAAGCSSAPKVPFFSPKPTIITATIDAAATVNPDANGRPSPIVMRMFELRSIAAFNNADFFSLWDREREVLSAEMTARDEFQLRPGDQKKFERTLQPETRYVGVIAAFRDLDRAGWRATAPIIVNQNQPINIRLDARSVSVAGK</sequence>
<dbReference type="PANTHER" id="PTHR37625:SF4">
    <property type="entry name" value="OUTER MEMBRANE LIPOPROTEIN"/>
    <property type="match status" value="1"/>
</dbReference>
<dbReference type="PANTHER" id="PTHR37625">
    <property type="entry name" value="OUTER MEMBRANE LIPOPROTEIN-RELATED"/>
    <property type="match status" value="1"/>
</dbReference>
<organism evidence="2 3">
    <name type="scientific">Candidatus Methylophosphatis roskildensis</name>
    <dbReference type="NCBI Taxonomy" id="2899263"/>
    <lineage>
        <taxon>Bacteria</taxon>
        <taxon>Pseudomonadati</taxon>
        <taxon>Pseudomonadota</taxon>
        <taxon>Betaproteobacteria</taxon>
        <taxon>Nitrosomonadales</taxon>
        <taxon>Sterolibacteriaceae</taxon>
        <taxon>Candidatus Methylophosphatis</taxon>
    </lineage>
</organism>
<keyword evidence="1" id="KW-0732">Signal</keyword>
<dbReference type="Proteomes" id="UP000807785">
    <property type="component" value="Unassembled WGS sequence"/>
</dbReference>
<feature type="signal peptide" evidence="1">
    <location>
        <begin position="1"/>
        <end position="25"/>
    </location>
</feature>
<keyword evidence="2" id="KW-0449">Lipoprotein</keyword>
<dbReference type="Gene3D" id="2.60.40.4150">
    <property type="entry name" value="Type VI secretion system, lipoprotein SciN"/>
    <property type="match status" value="1"/>
</dbReference>
<comment type="caution">
    <text evidence="2">The sequence shown here is derived from an EMBL/GenBank/DDBJ whole genome shotgun (WGS) entry which is preliminary data.</text>
</comment>
<accession>A0A9D7E366</accession>
<feature type="chain" id="PRO_5039687679" evidence="1">
    <location>
        <begin position="26"/>
        <end position="166"/>
    </location>
</feature>
<dbReference type="NCBIfam" id="TIGR03352">
    <property type="entry name" value="VI_chp_3"/>
    <property type="match status" value="1"/>
</dbReference>
<dbReference type="PROSITE" id="PS51257">
    <property type="entry name" value="PROKAR_LIPOPROTEIN"/>
    <property type="match status" value="1"/>
</dbReference>
<proteinExistence type="predicted"/>
<protein>
    <submittedName>
        <fullName evidence="2">Type VI secretion system lipoprotein TssJ</fullName>
    </submittedName>
</protein>
<dbReference type="AlphaFoldDB" id="A0A9D7E366"/>
<gene>
    <name evidence="2" type="primary">tssJ</name>
    <name evidence="2" type="ORF">IPH26_03705</name>
</gene>
<evidence type="ECO:0000313" key="2">
    <source>
        <dbReference type="EMBL" id="MBK6972080.1"/>
    </source>
</evidence>
<evidence type="ECO:0000256" key="1">
    <source>
        <dbReference type="SAM" id="SignalP"/>
    </source>
</evidence>
<dbReference type="InterPro" id="IPR038706">
    <property type="entry name" value="Type_VI_SciN-like_sf"/>
</dbReference>
<dbReference type="Pfam" id="PF12790">
    <property type="entry name" value="T6SS-SciN"/>
    <property type="match status" value="1"/>
</dbReference>